<dbReference type="EMBL" id="LWCA01000138">
    <property type="protein sequence ID" value="OAF70516.1"/>
    <property type="molecule type" value="Genomic_DNA"/>
</dbReference>
<evidence type="ECO:0000256" key="1">
    <source>
        <dbReference type="SAM" id="MobiDB-lite"/>
    </source>
</evidence>
<organism evidence="2 3">
    <name type="scientific">Intoshia linei</name>
    <dbReference type="NCBI Taxonomy" id="1819745"/>
    <lineage>
        <taxon>Eukaryota</taxon>
        <taxon>Metazoa</taxon>
        <taxon>Spiralia</taxon>
        <taxon>Lophotrochozoa</taxon>
        <taxon>Mesozoa</taxon>
        <taxon>Orthonectida</taxon>
        <taxon>Rhopaluridae</taxon>
        <taxon>Intoshia</taxon>
    </lineage>
</organism>
<feature type="region of interest" description="Disordered" evidence="1">
    <location>
        <begin position="71"/>
        <end position="103"/>
    </location>
</feature>
<evidence type="ECO:0000313" key="3">
    <source>
        <dbReference type="Proteomes" id="UP000078046"/>
    </source>
</evidence>
<feature type="non-terminal residue" evidence="2">
    <location>
        <position position="103"/>
    </location>
</feature>
<sequence length="103" mass="12003">MNNNREKSLYHELTSSNDLKRANDEIVKKNCERNINLNINSHLNNDNIEPLCIYNEPNYQNVHPLYDKWQTDNENENQQSCNVNRSSTSNFNSTENSSIGIND</sequence>
<gene>
    <name evidence="2" type="ORF">A3Q56_01729</name>
</gene>
<dbReference type="AlphaFoldDB" id="A0A177B8C3"/>
<feature type="compositionally biased region" description="Low complexity" evidence="1">
    <location>
        <begin position="82"/>
        <end position="103"/>
    </location>
</feature>
<dbReference type="Proteomes" id="UP000078046">
    <property type="component" value="Unassembled WGS sequence"/>
</dbReference>
<proteinExistence type="predicted"/>
<accession>A0A177B8C3</accession>
<name>A0A177B8C3_9BILA</name>
<reference evidence="2 3" key="1">
    <citation type="submission" date="2016-04" db="EMBL/GenBank/DDBJ databases">
        <title>The genome of Intoshia linei affirms orthonectids as highly simplified spiralians.</title>
        <authorList>
            <person name="Mikhailov K.V."/>
            <person name="Slusarev G.S."/>
            <person name="Nikitin M.A."/>
            <person name="Logacheva M.D."/>
            <person name="Penin A."/>
            <person name="Aleoshin V."/>
            <person name="Panchin Y.V."/>
        </authorList>
    </citation>
    <scope>NUCLEOTIDE SEQUENCE [LARGE SCALE GENOMIC DNA]</scope>
    <source>
        <strain evidence="2">Intl2013</strain>
        <tissue evidence="2">Whole animal</tissue>
    </source>
</reference>
<protein>
    <submittedName>
        <fullName evidence="2">Uncharacterized protein</fullName>
    </submittedName>
</protein>
<evidence type="ECO:0000313" key="2">
    <source>
        <dbReference type="EMBL" id="OAF70516.1"/>
    </source>
</evidence>
<comment type="caution">
    <text evidence="2">The sequence shown here is derived from an EMBL/GenBank/DDBJ whole genome shotgun (WGS) entry which is preliminary data.</text>
</comment>
<keyword evidence="3" id="KW-1185">Reference proteome</keyword>